<sequence>MPKNSFSYLFFVIPNPRCGTLTQDVFFFSSNVVMCTGAAFPSFKLFSYHLSSFCTVVAMSILAKYYVLVCLQLKEKTYLPLLIDNCPVIEKELHVEAQRAEVTRVQIAGTTVEMEISGRGYRRCSLLGDCYRCNYGNNTYY</sequence>
<gene>
    <name evidence="1" type="ORF">O6H91_23G070300</name>
</gene>
<name>A0ACC2ABW3_DIPCM</name>
<comment type="caution">
    <text evidence="1">The sequence shown here is derived from an EMBL/GenBank/DDBJ whole genome shotgun (WGS) entry which is preliminary data.</text>
</comment>
<organism evidence="1 2">
    <name type="scientific">Diphasiastrum complanatum</name>
    <name type="common">Issler's clubmoss</name>
    <name type="synonym">Lycopodium complanatum</name>
    <dbReference type="NCBI Taxonomy" id="34168"/>
    <lineage>
        <taxon>Eukaryota</taxon>
        <taxon>Viridiplantae</taxon>
        <taxon>Streptophyta</taxon>
        <taxon>Embryophyta</taxon>
        <taxon>Tracheophyta</taxon>
        <taxon>Lycopodiopsida</taxon>
        <taxon>Lycopodiales</taxon>
        <taxon>Lycopodiaceae</taxon>
        <taxon>Lycopodioideae</taxon>
        <taxon>Diphasiastrum</taxon>
    </lineage>
</organism>
<keyword evidence="2" id="KW-1185">Reference proteome</keyword>
<dbReference type="EMBL" id="CM055114">
    <property type="protein sequence ID" value="KAJ7515083.1"/>
    <property type="molecule type" value="Genomic_DNA"/>
</dbReference>
<proteinExistence type="predicted"/>
<dbReference type="Proteomes" id="UP001162992">
    <property type="component" value="Chromosome 23"/>
</dbReference>
<evidence type="ECO:0000313" key="2">
    <source>
        <dbReference type="Proteomes" id="UP001162992"/>
    </source>
</evidence>
<protein>
    <submittedName>
        <fullName evidence="1">Uncharacterized protein</fullName>
    </submittedName>
</protein>
<accession>A0ACC2ABW3</accession>
<evidence type="ECO:0000313" key="1">
    <source>
        <dbReference type="EMBL" id="KAJ7515083.1"/>
    </source>
</evidence>
<reference evidence="2" key="1">
    <citation type="journal article" date="2024" name="Proc. Natl. Acad. Sci. U.S.A.">
        <title>Extraordinary preservation of gene collinearity over three hundred million years revealed in homosporous lycophytes.</title>
        <authorList>
            <person name="Li C."/>
            <person name="Wickell D."/>
            <person name="Kuo L.Y."/>
            <person name="Chen X."/>
            <person name="Nie B."/>
            <person name="Liao X."/>
            <person name="Peng D."/>
            <person name="Ji J."/>
            <person name="Jenkins J."/>
            <person name="Williams M."/>
            <person name="Shu S."/>
            <person name="Plott C."/>
            <person name="Barry K."/>
            <person name="Rajasekar S."/>
            <person name="Grimwood J."/>
            <person name="Han X."/>
            <person name="Sun S."/>
            <person name="Hou Z."/>
            <person name="He W."/>
            <person name="Dai G."/>
            <person name="Sun C."/>
            <person name="Schmutz J."/>
            <person name="Leebens-Mack J.H."/>
            <person name="Li F.W."/>
            <person name="Wang L."/>
        </authorList>
    </citation>
    <scope>NUCLEOTIDE SEQUENCE [LARGE SCALE GENOMIC DNA]</scope>
    <source>
        <strain evidence="2">cv. PW_Plant_1</strain>
    </source>
</reference>